<reference evidence="1" key="1">
    <citation type="submission" date="2020-05" db="EMBL/GenBank/DDBJ databases">
        <authorList>
            <person name="Chiriac C."/>
            <person name="Salcher M."/>
            <person name="Ghai R."/>
            <person name="Kavagutti S V."/>
        </authorList>
    </citation>
    <scope>NUCLEOTIDE SEQUENCE</scope>
</reference>
<dbReference type="AlphaFoldDB" id="A0A6J7LL60"/>
<evidence type="ECO:0000313" key="1">
    <source>
        <dbReference type="EMBL" id="CAB4969091.1"/>
    </source>
</evidence>
<protein>
    <submittedName>
        <fullName evidence="1">Unannotated protein</fullName>
    </submittedName>
</protein>
<proteinExistence type="predicted"/>
<accession>A0A6J7LL60</accession>
<dbReference type="EMBL" id="CAFBNE010000167">
    <property type="protein sequence ID" value="CAB4969091.1"/>
    <property type="molecule type" value="Genomic_DNA"/>
</dbReference>
<gene>
    <name evidence="1" type="ORF">UFOPK3772_03182</name>
</gene>
<name>A0A6J7LL60_9ZZZZ</name>
<organism evidence="1">
    <name type="scientific">freshwater metagenome</name>
    <dbReference type="NCBI Taxonomy" id="449393"/>
    <lineage>
        <taxon>unclassified sequences</taxon>
        <taxon>metagenomes</taxon>
        <taxon>ecological metagenomes</taxon>
    </lineage>
</organism>
<sequence length="106" mass="10996">MGLPSLPVFAVVAGLYLELVVLDEDGIGRGLVKHEVVRSEGAHEDGIGVDAEVVVGQAQLPKGELHNLLVDIAGADTGDRLINEVLAELALAADLYVGAVDRGEDS</sequence>